<reference evidence="2 3" key="1">
    <citation type="submission" date="2024-04" db="EMBL/GenBank/DDBJ databases">
        <title>Symmetric and asymmetric DNA N6-adenine methylation regulates different biological responses in Mucorales.</title>
        <authorList>
            <consortium name="Lawrence Berkeley National Laboratory"/>
            <person name="Lax C."/>
            <person name="Mondo S.J."/>
            <person name="Osorio-Concepcion M."/>
            <person name="Muszewska A."/>
            <person name="Corrochano-Luque M."/>
            <person name="Gutierrez G."/>
            <person name="Riley R."/>
            <person name="Lipzen A."/>
            <person name="Guo J."/>
            <person name="Hundley H."/>
            <person name="Amirebrahimi M."/>
            <person name="Ng V."/>
            <person name="Lorenzo-Gutierrez D."/>
            <person name="Binder U."/>
            <person name="Yang J."/>
            <person name="Song Y."/>
            <person name="Canovas D."/>
            <person name="Navarro E."/>
            <person name="Freitag M."/>
            <person name="Gabaldon T."/>
            <person name="Grigoriev I.V."/>
            <person name="Corrochano L.M."/>
            <person name="Nicolas F.E."/>
            <person name="Garre V."/>
        </authorList>
    </citation>
    <scope>NUCLEOTIDE SEQUENCE [LARGE SCALE GENOMIC DNA]</scope>
    <source>
        <strain evidence="2 3">L51</strain>
    </source>
</reference>
<feature type="transmembrane region" description="Helical" evidence="1">
    <location>
        <begin position="29"/>
        <end position="47"/>
    </location>
</feature>
<protein>
    <submittedName>
        <fullName evidence="2">Uncharacterized protein</fullName>
    </submittedName>
</protein>
<dbReference type="EMBL" id="JBCLYO010000032">
    <property type="protein sequence ID" value="KAL0076215.1"/>
    <property type="molecule type" value="Genomic_DNA"/>
</dbReference>
<evidence type="ECO:0000313" key="3">
    <source>
        <dbReference type="Proteomes" id="UP001448207"/>
    </source>
</evidence>
<organism evidence="2 3">
    <name type="scientific">Phycomyces blakesleeanus</name>
    <dbReference type="NCBI Taxonomy" id="4837"/>
    <lineage>
        <taxon>Eukaryota</taxon>
        <taxon>Fungi</taxon>
        <taxon>Fungi incertae sedis</taxon>
        <taxon>Mucoromycota</taxon>
        <taxon>Mucoromycotina</taxon>
        <taxon>Mucoromycetes</taxon>
        <taxon>Mucorales</taxon>
        <taxon>Phycomycetaceae</taxon>
        <taxon>Phycomyces</taxon>
    </lineage>
</organism>
<keyword evidence="3" id="KW-1185">Reference proteome</keyword>
<dbReference type="Proteomes" id="UP001448207">
    <property type="component" value="Unassembled WGS sequence"/>
</dbReference>
<gene>
    <name evidence="2" type="ORF">J3Q64DRAFT_1703565</name>
</gene>
<keyword evidence="1" id="KW-0812">Transmembrane</keyword>
<evidence type="ECO:0000256" key="1">
    <source>
        <dbReference type="SAM" id="Phobius"/>
    </source>
</evidence>
<proteinExistence type="predicted"/>
<comment type="caution">
    <text evidence="2">The sequence shown here is derived from an EMBL/GenBank/DDBJ whole genome shotgun (WGS) entry which is preliminary data.</text>
</comment>
<keyword evidence="1" id="KW-0472">Membrane</keyword>
<evidence type="ECO:0000313" key="2">
    <source>
        <dbReference type="EMBL" id="KAL0076215.1"/>
    </source>
</evidence>
<feature type="transmembrane region" description="Helical" evidence="1">
    <location>
        <begin position="78"/>
        <end position="99"/>
    </location>
</feature>
<feature type="transmembrane region" description="Helical" evidence="1">
    <location>
        <begin position="236"/>
        <end position="256"/>
    </location>
</feature>
<sequence length="281" mass="32880">MRRLLSTGVLPEGSNTTGKTQSIRSARTLIYGILRTTIFVIQVLYILQHSLGFWHKSRKAKFPVNRRDKDLTIHFNSYLNFISEALRVLWLLFLGLEYVKFDGSELMKSVKIFIETSHSQLDTLILCSILSYCGLIKHYSTKQHINGNLNQLNLNNQEHPTLSKRYRICFNKTNKIDRSLAWELGRRDIECPQKFCKRFMNNDSPAYNTVFTKTWVALVGFFFKRKFFKNLRSLESGIVFGVFVIQFKFVVCYCIGKEELYAKYYGDFGYLEDFNLLLESS</sequence>
<keyword evidence="1" id="KW-1133">Transmembrane helix</keyword>
<name>A0ABR3AJL5_PHYBL</name>
<feature type="transmembrane region" description="Helical" evidence="1">
    <location>
        <begin position="206"/>
        <end position="224"/>
    </location>
</feature>
<accession>A0ABR3AJL5</accession>